<dbReference type="GO" id="GO:0017168">
    <property type="term" value="F:5-oxoprolinase (ATP-hydrolyzing) activity"/>
    <property type="evidence" value="ECO:0007669"/>
    <property type="project" value="TreeGrafter"/>
</dbReference>
<comment type="caution">
    <text evidence="4">The sequence shown here is derived from an EMBL/GenBank/DDBJ whole genome shotgun (WGS) entry which is preliminary data.</text>
</comment>
<dbReference type="Pfam" id="PF05378">
    <property type="entry name" value="Hydant_A_N"/>
    <property type="match status" value="1"/>
</dbReference>
<proteinExistence type="predicted"/>
<dbReference type="Proteomes" id="UP000235460">
    <property type="component" value="Unassembled WGS sequence"/>
</dbReference>
<dbReference type="GO" id="GO:0006749">
    <property type="term" value="P:glutathione metabolic process"/>
    <property type="evidence" value="ECO:0007669"/>
    <property type="project" value="TreeGrafter"/>
</dbReference>
<evidence type="ECO:0000259" key="2">
    <source>
        <dbReference type="Pfam" id="PF05378"/>
    </source>
</evidence>
<evidence type="ECO:0000259" key="3">
    <source>
        <dbReference type="Pfam" id="PF19278"/>
    </source>
</evidence>
<dbReference type="Pfam" id="PF01968">
    <property type="entry name" value="Hydantoinase_A"/>
    <property type="match status" value="1"/>
</dbReference>
<dbReference type="PANTHER" id="PTHR11365">
    <property type="entry name" value="5-OXOPROLINASE RELATED"/>
    <property type="match status" value="1"/>
</dbReference>
<sequence>MRASIDTGGTFTDFVYLENGILKYKKVFSTPKDPSKAILEVLYQVNKNLDVLIHGSTVGTNAFLERKGAKIAFITTSGFEDLLFIGRQARPKLYDFFVEKPRPFVLRENCYGVKERISAKGEIIRPLKTSEIKRILKRLKENPVDSVAVCFINSYLNPVHELKIKKELSLLGIPISISFEVLPEFREFERASTTAINAYLLPVMGNYLKKLKKGLPEVKLYIQQSNGGWMTVEEAEKFASHTILSGPAGGVSGAFILAKIFNKSKVISFDMGGTSTDVCLIDERIPFTKEYILDGFPLSIPVIDIHTVGAGGGSIAYVDLGGVLKVGPESAGADPGPACYGKSLIPTVTDANLVLGRLLPDAFLGGKFKLRKERALKAISLLSQKLGLSVEETALGIIRIANTIMSRALRRVSIERGHNPKDFALICFGGAGGLHACSLSKELGIKEIIIPKFAGTFSAFGLLFSPPLKDFSQTVWLEAKENKKLLNEIERLKNSALSYMKNLGFELDNLLFEVFLDMRYKGQGFELTIPYSEDYIEAFEKEHEKQFGYKVSQFPIEVVTLRVRVKGKLFEDNWRIEKEENFYPPFRTKIFTEKGWIEVPVIDWNSLKIGEKLKGPALIVEKFTTLWVEEDFQVKVDDNYTLRLLDYESDRVRNF</sequence>
<name>A0A2N7PNT4_9BACT</name>
<organism evidence="4 5">
    <name type="scientific">Thermodesulfobacterium geofontis</name>
    <dbReference type="NCBI Taxonomy" id="1295609"/>
    <lineage>
        <taxon>Bacteria</taxon>
        <taxon>Pseudomonadati</taxon>
        <taxon>Thermodesulfobacteriota</taxon>
        <taxon>Thermodesulfobacteria</taxon>
        <taxon>Thermodesulfobacteriales</taxon>
        <taxon>Thermodesulfobacteriaceae</taxon>
        <taxon>Thermodesulfobacterium</taxon>
    </lineage>
</organism>
<dbReference type="InterPro" id="IPR049517">
    <property type="entry name" value="ACX-like_C"/>
</dbReference>
<dbReference type="AlphaFoldDB" id="A0A2N7PNT4"/>
<dbReference type="InterPro" id="IPR045079">
    <property type="entry name" value="Oxoprolinase-like"/>
</dbReference>
<dbReference type="EMBL" id="PNIK01000051">
    <property type="protein sequence ID" value="PMP67390.1"/>
    <property type="molecule type" value="Genomic_DNA"/>
</dbReference>
<reference evidence="4 5" key="1">
    <citation type="submission" date="2018-01" db="EMBL/GenBank/DDBJ databases">
        <title>Metagenomic assembled genomes from two thermal pools in the Uzon Caldera, Kamchatka, Russia.</title>
        <authorList>
            <person name="Wilkins L."/>
            <person name="Ettinger C."/>
        </authorList>
    </citation>
    <scope>NUCLEOTIDE SEQUENCE [LARGE SCALE GENOMIC DNA]</scope>
    <source>
        <strain evidence="4">ZAV-08</strain>
    </source>
</reference>
<dbReference type="PANTHER" id="PTHR11365:SF23">
    <property type="entry name" value="HYPOTHETICAL 5-OXOPROLINASE (EUROFUNG)-RELATED"/>
    <property type="match status" value="1"/>
</dbReference>
<evidence type="ECO:0000313" key="4">
    <source>
        <dbReference type="EMBL" id="PMP67390.1"/>
    </source>
</evidence>
<feature type="domain" description="Acetophenone carboxylase-like C-terminal" evidence="3">
    <location>
        <begin position="482"/>
        <end position="643"/>
    </location>
</feature>
<evidence type="ECO:0000313" key="5">
    <source>
        <dbReference type="Proteomes" id="UP000235460"/>
    </source>
</evidence>
<gene>
    <name evidence="4" type="ORF">C0190_03485</name>
</gene>
<dbReference type="Pfam" id="PF19278">
    <property type="entry name" value="Hydant_A_C"/>
    <property type="match status" value="1"/>
</dbReference>
<accession>A0A2N7PNT4</accession>
<dbReference type="GO" id="GO:0005829">
    <property type="term" value="C:cytosol"/>
    <property type="evidence" value="ECO:0007669"/>
    <property type="project" value="TreeGrafter"/>
</dbReference>
<dbReference type="InterPro" id="IPR008040">
    <property type="entry name" value="Hydant_A_N"/>
</dbReference>
<evidence type="ECO:0000259" key="1">
    <source>
        <dbReference type="Pfam" id="PF01968"/>
    </source>
</evidence>
<feature type="domain" description="Hydantoinase A/oxoprolinase" evidence="1">
    <location>
        <begin position="190"/>
        <end position="465"/>
    </location>
</feature>
<dbReference type="InterPro" id="IPR002821">
    <property type="entry name" value="Hydantoinase_A"/>
</dbReference>
<feature type="domain" description="Hydantoinase/oxoprolinase N-terminal" evidence="2">
    <location>
        <begin position="4"/>
        <end position="168"/>
    </location>
</feature>
<protein>
    <submittedName>
        <fullName evidence="4">5-oxoprolinase</fullName>
    </submittedName>
</protein>